<sequence length="152" mass="17214">MSGRLGYALEVAEGCPTEVVRDELAVEQAPLDGHDGYEESAGTWLRRRKNEMVLPVQVESQVTGPEKPAPPSVNDMSVRWVFTRHQIVRYDFPGIVERLHSDMKDRMLPLTRADVADQIKLTDEDMRLLETPADVDDPAKWLRWFASVPGDV</sequence>
<reference evidence="1 2" key="1">
    <citation type="submission" date="2018-08" db="EMBL/GenBank/DDBJ databases">
        <title>Aphanomyces genome sequencing and annotation.</title>
        <authorList>
            <person name="Minardi D."/>
            <person name="Oidtmann B."/>
            <person name="Van Der Giezen M."/>
            <person name="Studholme D.J."/>
        </authorList>
    </citation>
    <scope>NUCLEOTIDE SEQUENCE [LARGE SCALE GENOMIC DNA]</scope>
    <source>
        <strain evidence="1 2">Yx</strain>
    </source>
</reference>
<gene>
    <name evidence="1" type="ORF">DYB25_012790</name>
</gene>
<evidence type="ECO:0000313" key="2">
    <source>
        <dbReference type="Proteomes" id="UP000266239"/>
    </source>
</evidence>
<dbReference type="VEuPathDB" id="FungiDB:H257_18180"/>
<accession>A0A397A8Z6</accession>
<protein>
    <submittedName>
        <fullName evidence="1">Uncharacterized protein</fullName>
    </submittedName>
</protein>
<name>A0A397A8Z6_APHAT</name>
<dbReference type="AlphaFoldDB" id="A0A397A8Z6"/>
<proteinExistence type="predicted"/>
<organism evidence="1 2">
    <name type="scientific">Aphanomyces astaci</name>
    <name type="common">Crayfish plague agent</name>
    <dbReference type="NCBI Taxonomy" id="112090"/>
    <lineage>
        <taxon>Eukaryota</taxon>
        <taxon>Sar</taxon>
        <taxon>Stramenopiles</taxon>
        <taxon>Oomycota</taxon>
        <taxon>Saprolegniomycetes</taxon>
        <taxon>Saprolegniales</taxon>
        <taxon>Verrucalvaceae</taxon>
        <taxon>Aphanomyces</taxon>
    </lineage>
</organism>
<dbReference type="Proteomes" id="UP000266239">
    <property type="component" value="Unassembled WGS sequence"/>
</dbReference>
<evidence type="ECO:0000313" key="1">
    <source>
        <dbReference type="EMBL" id="RHY04293.1"/>
    </source>
</evidence>
<dbReference type="EMBL" id="QUTA01008252">
    <property type="protein sequence ID" value="RHY04293.1"/>
    <property type="molecule type" value="Genomic_DNA"/>
</dbReference>
<comment type="caution">
    <text evidence="1">The sequence shown here is derived from an EMBL/GenBank/DDBJ whole genome shotgun (WGS) entry which is preliminary data.</text>
</comment>